<name>A0A8H3HLW3_9AGAM</name>
<dbReference type="Proteomes" id="UP000663861">
    <property type="component" value="Unassembled WGS sequence"/>
</dbReference>
<reference evidence="2" key="1">
    <citation type="submission" date="2021-01" db="EMBL/GenBank/DDBJ databases">
        <authorList>
            <person name="Kaushik A."/>
        </authorList>
    </citation>
    <scope>NUCLEOTIDE SEQUENCE</scope>
    <source>
        <strain evidence="2">AG4-RS23</strain>
    </source>
</reference>
<gene>
    <name evidence="2" type="ORF">RDB_LOCUS155967</name>
</gene>
<accession>A0A8H3HLW3</accession>
<feature type="region of interest" description="Disordered" evidence="1">
    <location>
        <begin position="1"/>
        <end position="32"/>
    </location>
</feature>
<evidence type="ECO:0000256" key="1">
    <source>
        <dbReference type="SAM" id="MobiDB-lite"/>
    </source>
</evidence>
<protein>
    <submittedName>
        <fullName evidence="2">Uncharacterized protein</fullName>
    </submittedName>
</protein>
<proteinExistence type="predicted"/>
<dbReference type="AlphaFoldDB" id="A0A8H3HLW3"/>
<organism evidence="2 3">
    <name type="scientific">Rhizoctonia solani</name>
    <dbReference type="NCBI Taxonomy" id="456999"/>
    <lineage>
        <taxon>Eukaryota</taxon>
        <taxon>Fungi</taxon>
        <taxon>Dikarya</taxon>
        <taxon>Basidiomycota</taxon>
        <taxon>Agaricomycotina</taxon>
        <taxon>Agaricomycetes</taxon>
        <taxon>Cantharellales</taxon>
        <taxon>Ceratobasidiaceae</taxon>
        <taxon>Rhizoctonia</taxon>
    </lineage>
</organism>
<sequence>MSRSGGDTGTGLASRKGPTFRRPDQDQSQQATVIQVMTTETVHRDDGLELEEYGFDTKRGPHEDVEAFGQTQAKVQLSGALTSDENSMHSITTFDAK</sequence>
<evidence type="ECO:0000313" key="2">
    <source>
        <dbReference type="EMBL" id="CAE6521235.1"/>
    </source>
</evidence>
<evidence type="ECO:0000313" key="3">
    <source>
        <dbReference type="Proteomes" id="UP000663861"/>
    </source>
</evidence>
<comment type="caution">
    <text evidence="2">The sequence shown here is derived from an EMBL/GenBank/DDBJ whole genome shotgun (WGS) entry which is preliminary data.</text>
</comment>
<dbReference type="EMBL" id="CAJMWY010004152">
    <property type="protein sequence ID" value="CAE6521235.1"/>
    <property type="molecule type" value="Genomic_DNA"/>
</dbReference>